<keyword evidence="1 2" id="KW-0472">Membrane</keyword>
<dbReference type="STRING" id="1121442.SAMN02745702_00840"/>
<keyword evidence="1" id="KW-0769">Symport</keyword>
<evidence type="ECO:0000313" key="3">
    <source>
        <dbReference type="EMBL" id="SKA67517.1"/>
    </source>
</evidence>
<dbReference type="PIRSF" id="PIRSF005348">
    <property type="entry name" value="YxkH"/>
    <property type="match status" value="1"/>
</dbReference>
<dbReference type="InterPro" id="IPR004679">
    <property type="entry name" value="2-OHcarboxylate_transport"/>
</dbReference>
<feature type="transmembrane region" description="Helical" evidence="2">
    <location>
        <begin position="209"/>
        <end position="227"/>
    </location>
</feature>
<sequence length="436" mass="45711">MANAQALQLNTGMKEGYRIMGMSLTVFCLFSVIIFVSTYAGVLPGGMVGAFPLMMILGAVLGEIGDKTPIVKDYFGGGPILIIFGSAALLSYGILPVRVGEIITSFMKKEGFLSFYIAALICGSILGMDRKLLIKAAIRYLPVILGGVSAALLLCGTVGMLIGYGFTEAVLYIALPIMGGGMGAGAVPLSQIFGSSLHVDVGTMLSKMVPALALGNAFAIVAGGLLHRLGKVSSKLSGQGKLLKNQEAESEKENSYAGDIDYKSMGIGLLLATTFFVWGKLLGSFIPIHSYALMIISVGVVKALGLMPHKYEKCAFQWFRFVMTALTPALLVGIGIAYTNLQEVLDAFTIQYVILVAMTVIGAIIGSGLIGMLLGFYPVEAAITGGLCMANMGGTGDVAVLSASKRMGLMPFAQISSRIGGAFMLILATALIKLFI</sequence>
<feature type="transmembrane region" description="Helical" evidence="2">
    <location>
        <begin position="140"/>
        <end position="163"/>
    </location>
</feature>
<keyword evidence="2" id="KW-1133">Transmembrane helix</keyword>
<feature type="transmembrane region" description="Helical" evidence="2">
    <location>
        <begin position="17"/>
        <end position="36"/>
    </location>
</feature>
<feature type="transmembrane region" description="Helical" evidence="2">
    <location>
        <begin position="74"/>
        <end position="95"/>
    </location>
</feature>
<accession>A0A1T4VRE4</accession>
<keyword evidence="4" id="KW-1185">Reference proteome</keyword>
<feature type="transmembrane region" description="Helical" evidence="2">
    <location>
        <begin position="318"/>
        <end position="338"/>
    </location>
</feature>
<evidence type="ECO:0000256" key="1">
    <source>
        <dbReference type="PIRNR" id="PIRNR005348"/>
    </source>
</evidence>
<feature type="transmembrane region" description="Helical" evidence="2">
    <location>
        <begin position="111"/>
        <end position="128"/>
    </location>
</feature>
<evidence type="ECO:0000313" key="4">
    <source>
        <dbReference type="Proteomes" id="UP000189733"/>
    </source>
</evidence>
<organism evidence="3 4">
    <name type="scientific">Desulfobaculum bizertense DSM 18034</name>
    <dbReference type="NCBI Taxonomy" id="1121442"/>
    <lineage>
        <taxon>Bacteria</taxon>
        <taxon>Pseudomonadati</taxon>
        <taxon>Thermodesulfobacteriota</taxon>
        <taxon>Desulfovibrionia</taxon>
        <taxon>Desulfovibrionales</taxon>
        <taxon>Desulfovibrionaceae</taxon>
        <taxon>Desulfobaculum</taxon>
    </lineage>
</organism>
<dbReference type="RefSeq" id="WP_200803621.1">
    <property type="nucleotide sequence ID" value="NZ_FUYA01000002.1"/>
</dbReference>
<feature type="transmembrane region" description="Helical" evidence="2">
    <location>
        <begin position="415"/>
        <end position="435"/>
    </location>
</feature>
<reference evidence="3 4" key="1">
    <citation type="submission" date="2017-02" db="EMBL/GenBank/DDBJ databases">
        <authorList>
            <person name="Peterson S.W."/>
        </authorList>
    </citation>
    <scope>NUCLEOTIDE SEQUENCE [LARGE SCALE GENOMIC DNA]</scope>
    <source>
        <strain evidence="3 4">DSM 18034</strain>
    </source>
</reference>
<dbReference type="GO" id="GO:0015293">
    <property type="term" value="F:symporter activity"/>
    <property type="evidence" value="ECO:0007669"/>
    <property type="project" value="UniProtKB-UniRule"/>
</dbReference>
<name>A0A1T4VRE4_9BACT</name>
<feature type="transmembrane region" description="Helical" evidence="2">
    <location>
        <begin position="169"/>
        <end position="189"/>
    </location>
</feature>
<dbReference type="AlphaFoldDB" id="A0A1T4VRE4"/>
<dbReference type="Pfam" id="PF03390">
    <property type="entry name" value="2HCT"/>
    <property type="match status" value="1"/>
</dbReference>
<dbReference type="PANTHER" id="PTHR40033">
    <property type="entry name" value="NA(+)-MALATE SYMPORTER"/>
    <property type="match status" value="1"/>
</dbReference>
<dbReference type="GO" id="GO:0008514">
    <property type="term" value="F:organic anion transmembrane transporter activity"/>
    <property type="evidence" value="ECO:0007669"/>
    <property type="project" value="InterPro"/>
</dbReference>
<feature type="transmembrane region" description="Helical" evidence="2">
    <location>
        <begin position="350"/>
        <end position="374"/>
    </location>
</feature>
<keyword evidence="2" id="KW-0812">Transmembrane</keyword>
<comment type="similarity">
    <text evidence="1">Belongs to the 2-hydroxycarboxylate transporter (2-HCT) (TC 2.A.24) family.</text>
</comment>
<dbReference type="Proteomes" id="UP000189733">
    <property type="component" value="Unassembled WGS sequence"/>
</dbReference>
<gene>
    <name evidence="3" type="ORF">SAMN02745702_00840</name>
</gene>
<dbReference type="EMBL" id="FUYA01000002">
    <property type="protein sequence ID" value="SKA67517.1"/>
    <property type="molecule type" value="Genomic_DNA"/>
</dbReference>
<evidence type="ECO:0000256" key="2">
    <source>
        <dbReference type="SAM" id="Phobius"/>
    </source>
</evidence>
<dbReference type="GO" id="GO:0005886">
    <property type="term" value="C:plasma membrane"/>
    <property type="evidence" value="ECO:0007669"/>
    <property type="project" value="UniProtKB-UniRule"/>
</dbReference>
<dbReference type="PANTHER" id="PTHR40033:SF1">
    <property type="entry name" value="CITRATE-SODIUM SYMPORTER"/>
    <property type="match status" value="1"/>
</dbReference>
<protein>
    <submittedName>
        <fullName evidence="3">Citrate carrier protein, CCS family</fullName>
    </submittedName>
</protein>
<keyword evidence="1" id="KW-0813">Transport</keyword>
<proteinExistence type="inferred from homology"/>
<feature type="transmembrane region" description="Helical" evidence="2">
    <location>
        <begin position="381"/>
        <end position="403"/>
    </location>
</feature>